<feature type="region of interest" description="Disordered" evidence="1">
    <location>
        <begin position="1258"/>
        <end position="1303"/>
    </location>
</feature>
<feature type="region of interest" description="Disordered" evidence="1">
    <location>
        <begin position="707"/>
        <end position="738"/>
    </location>
</feature>
<dbReference type="Pfam" id="PF07727">
    <property type="entry name" value="RVT_2"/>
    <property type="match status" value="1"/>
</dbReference>
<feature type="region of interest" description="Disordered" evidence="1">
    <location>
        <begin position="1"/>
        <end position="308"/>
    </location>
</feature>
<gene>
    <name evidence="3" type="ORF">SCF082_LOCUS39947</name>
</gene>
<feature type="compositionally biased region" description="Basic and acidic residues" evidence="1">
    <location>
        <begin position="1258"/>
        <end position="1274"/>
    </location>
</feature>
<evidence type="ECO:0000313" key="3">
    <source>
        <dbReference type="EMBL" id="CAK9084193.1"/>
    </source>
</evidence>
<dbReference type="Gene3D" id="3.30.420.10">
    <property type="entry name" value="Ribonuclease H-like superfamily/Ribonuclease H"/>
    <property type="match status" value="1"/>
</dbReference>
<feature type="compositionally biased region" description="Basic residues" evidence="1">
    <location>
        <begin position="803"/>
        <end position="814"/>
    </location>
</feature>
<feature type="region of interest" description="Disordered" evidence="1">
    <location>
        <begin position="756"/>
        <end position="814"/>
    </location>
</feature>
<dbReference type="InterPro" id="IPR013103">
    <property type="entry name" value="RVT_2"/>
</dbReference>
<feature type="compositionally biased region" description="Basic residues" evidence="1">
    <location>
        <begin position="256"/>
        <end position="265"/>
    </location>
</feature>
<feature type="region of interest" description="Disordered" evidence="1">
    <location>
        <begin position="473"/>
        <end position="506"/>
    </location>
</feature>
<feature type="compositionally biased region" description="Basic residues" evidence="1">
    <location>
        <begin position="57"/>
        <end position="72"/>
    </location>
</feature>
<keyword evidence="4" id="KW-1185">Reference proteome</keyword>
<feature type="compositionally biased region" description="Basic and acidic residues" evidence="1">
    <location>
        <begin position="41"/>
        <end position="56"/>
    </location>
</feature>
<feature type="compositionally biased region" description="Acidic residues" evidence="1">
    <location>
        <begin position="493"/>
        <end position="502"/>
    </location>
</feature>
<feature type="compositionally biased region" description="Polar residues" evidence="1">
    <location>
        <begin position="360"/>
        <end position="385"/>
    </location>
</feature>
<feature type="compositionally biased region" description="Basic and acidic residues" evidence="1">
    <location>
        <begin position="480"/>
        <end position="492"/>
    </location>
</feature>
<evidence type="ECO:0000313" key="4">
    <source>
        <dbReference type="Proteomes" id="UP001642464"/>
    </source>
</evidence>
<proteinExistence type="predicted"/>
<feature type="compositionally biased region" description="Acidic residues" evidence="1">
    <location>
        <begin position="213"/>
        <end position="238"/>
    </location>
</feature>
<dbReference type="InterPro" id="IPR036397">
    <property type="entry name" value="RNaseH_sf"/>
</dbReference>
<feature type="compositionally biased region" description="Acidic residues" evidence="1">
    <location>
        <begin position="275"/>
        <end position="308"/>
    </location>
</feature>
<protein>
    <submittedName>
        <fullName evidence="3">Retrovirus-related Pol polyprotein from transposon RE1 (Retro element 1) (AtRE1)</fullName>
    </submittedName>
</protein>
<dbReference type="PROSITE" id="PS50994">
    <property type="entry name" value="INTEGRASE"/>
    <property type="match status" value="1"/>
</dbReference>
<dbReference type="InterPro" id="IPR001584">
    <property type="entry name" value="Integrase_cat-core"/>
</dbReference>
<evidence type="ECO:0000256" key="1">
    <source>
        <dbReference type="SAM" id="MobiDB-lite"/>
    </source>
</evidence>
<organism evidence="3 4">
    <name type="scientific">Durusdinium trenchii</name>
    <dbReference type="NCBI Taxonomy" id="1381693"/>
    <lineage>
        <taxon>Eukaryota</taxon>
        <taxon>Sar</taxon>
        <taxon>Alveolata</taxon>
        <taxon>Dinophyceae</taxon>
        <taxon>Suessiales</taxon>
        <taxon>Symbiodiniaceae</taxon>
        <taxon>Durusdinium</taxon>
    </lineage>
</organism>
<feature type="compositionally biased region" description="Low complexity" evidence="1">
    <location>
        <begin position="786"/>
        <end position="795"/>
    </location>
</feature>
<feature type="compositionally biased region" description="Basic and acidic residues" evidence="1">
    <location>
        <begin position="159"/>
        <end position="193"/>
    </location>
</feature>
<dbReference type="Proteomes" id="UP001642464">
    <property type="component" value="Unassembled WGS sequence"/>
</dbReference>
<sequence>MADSSAEAIPVPTWDGAESPSGGTTRPHAAADRGGASAPGRARDRGRATHEEETRGRSRQRGRGRGRGRANPHAHDDATKGKSKTHKGSSKADMSSGKGHGTYTADQTFRAGWSQQVPGAQATPPSPRASTLEHPDEAARTVKKDKKMKTERSPPVSRNTREPKEKSADKKKDKKDAKVKKEKDRSADKEKKERKDKKDRKESKEDGDGGDGGGDDYEYFSEYSYEEDEESEEEEQFEADPPVEPSVYTDDSRGSARYHQHRSSRAHLAEVKEEPDWDDDEEGIPEEDEGEEALYEEDDWDEADEEDLEQEAWNQGYYSHWEWDEEEGWEDDGMDLREAYAAGWRAKQKSAEARKVHFATDSSPQARGSNQVKEEPGSQNKSTKGLQVHKVNWTFMEGWQRIKAYSSDSSSVISSSSSSSEEEPLAFTDEQSPSAHDANSSSEESDASFHSLAEPESELEDLALWQSHMEDEAIAGQSESSHEEGPSEKSDTSDSEEEDSDNQDEHYEDALTTGITEEGSEILTKGQRPADRRCWDVSTYEGQDKAMDYIKEVHWSALYGCPSLITHDQGGEFEQSFHALMEDLAIPSRVTGSHAAWQLGAGERHGATLGVMFQAIVDEHGITGYEEMKKALACAVMAKNATITKDGYTPNQRVFGVEHRWPSLTSDVGLSLSSKENMRLATPEELALSEPVKEDVLDIQELLRDPTRSNIYQDLRAKPPPPRPRKKRQPRPPEDPQRLRAKNILRGTKAVRRLLTQRPGASQIPLRRKRKELNPPVQPELPDSGAPPLAEAVAAPPEPAQRATRKKFMKPPRKRARVTILMGKEPDNVFIVEESPEETSQHPRRRAPFAWRGMTFFLKESPPSAEEHKTYVQLPDGIYEAKLGPEERRIFEHLWVEDLHDHLLAEVMLLKLKQNGKELDPKYFDEKEKKEFRESDAKEWQQWVRNHVVKRLTKDEEAKISRHLIFKAPLRMVRVNKQTKALAPLIAKSRLVVPGHRDPGLGYFRSDSPTATLQAVRISKAIAVRNGWKGWSFDVTTAFLSGENLQRNVYVRAPEGLPAVDDEPAVRGGELMQILRSAYGLVESPRLWYLRASKLLTSTPLQELPISKSSFVASEDGQAWEALRLYEEVKQEAQEGRAILPYPRIGGKLYVVTFFDASLGREKDGKSQLGAVHFLTNEKVAHGPQPAAVMDYTSSKSSRVVRSSMAADLVAKDLLEQEVFKLYWVPTHRQHADGLTKAMRNVLWEEYLKKKTISLKETAEEKATEDRRKELRKGQRERRKARSKQMVAPSRLAEPAPCGRATL</sequence>
<feature type="region of interest" description="Disordered" evidence="1">
    <location>
        <begin position="351"/>
        <end position="387"/>
    </location>
</feature>
<name>A0ABP0Q7I0_9DINO</name>
<feature type="compositionally biased region" description="Basic and acidic residues" evidence="1">
    <location>
        <begin position="131"/>
        <end position="152"/>
    </location>
</feature>
<comment type="caution">
    <text evidence="3">The sequence shown here is derived from an EMBL/GenBank/DDBJ whole genome shotgun (WGS) entry which is preliminary data.</text>
</comment>
<dbReference type="EMBL" id="CAXAMM010039137">
    <property type="protein sequence ID" value="CAK9084193.1"/>
    <property type="molecule type" value="Genomic_DNA"/>
</dbReference>
<accession>A0ABP0Q7I0</accession>
<reference evidence="3 4" key="1">
    <citation type="submission" date="2024-02" db="EMBL/GenBank/DDBJ databases">
        <authorList>
            <person name="Chen Y."/>
            <person name="Shah S."/>
            <person name="Dougan E. K."/>
            <person name="Thang M."/>
            <person name="Chan C."/>
        </authorList>
    </citation>
    <scope>NUCLEOTIDE SEQUENCE [LARGE SCALE GENOMIC DNA]</scope>
</reference>
<feature type="region of interest" description="Disordered" evidence="1">
    <location>
        <begin position="406"/>
        <end position="460"/>
    </location>
</feature>
<evidence type="ECO:0000259" key="2">
    <source>
        <dbReference type="PROSITE" id="PS50994"/>
    </source>
</evidence>
<feature type="domain" description="Integrase catalytic" evidence="2">
    <location>
        <begin position="558"/>
        <end position="658"/>
    </location>
</feature>
<feature type="compositionally biased region" description="Low complexity" evidence="1">
    <location>
        <begin position="406"/>
        <end position="419"/>
    </location>
</feature>